<accession>A0AAW2E5P6</accession>
<dbReference type="PANTHER" id="PTHR46890">
    <property type="entry name" value="NON-LTR RETROLELEMENT REVERSE TRANSCRIPTASE-LIKE PROTEIN-RELATED"/>
    <property type="match status" value="1"/>
</dbReference>
<dbReference type="PANTHER" id="PTHR46890:SF48">
    <property type="entry name" value="RNA-DIRECTED DNA POLYMERASE"/>
    <property type="match status" value="1"/>
</dbReference>
<organism evidence="1 2">
    <name type="scientific">Lithocarpus litseifolius</name>
    <dbReference type="NCBI Taxonomy" id="425828"/>
    <lineage>
        <taxon>Eukaryota</taxon>
        <taxon>Viridiplantae</taxon>
        <taxon>Streptophyta</taxon>
        <taxon>Embryophyta</taxon>
        <taxon>Tracheophyta</taxon>
        <taxon>Spermatophyta</taxon>
        <taxon>Magnoliopsida</taxon>
        <taxon>eudicotyledons</taxon>
        <taxon>Gunneridae</taxon>
        <taxon>Pentapetalae</taxon>
        <taxon>rosids</taxon>
        <taxon>fabids</taxon>
        <taxon>Fagales</taxon>
        <taxon>Fagaceae</taxon>
        <taxon>Lithocarpus</taxon>
    </lineage>
</organism>
<evidence type="ECO:0000313" key="2">
    <source>
        <dbReference type="Proteomes" id="UP001459277"/>
    </source>
</evidence>
<gene>
    <name evidence="1" type="ORF">SO802_004014</name>
</gene>
<dbReference type="EMBL" id="JAZDWU010000001">
    <property type="protein sequence ID" value="KAL0016945.1"/>
    <property type="molecule type" value="Genomic_DNA"/>
</dbReference>
<sequence>MEEMGLNEFTLTGYKKLFSTELVYSTLSSEVSHFSSCFLTKEEKNRLSLQISEEEIRAGLWALKAFKAPGPNGLHAGFFQYFLHDVKESVCMEIKRIFASGSMPDYLNRTLISLIPKCQHPKTFRSYKPISLCNSVYKIVTKIVVGRIRPLLNKLVSPVQAAFVPSRKGLDNIIIACELIHFINNKRGKEGTLQSEWIWRRPMIGLNGILYIKSSKLIIFLAS</sequence>
<comment type="caution">
    <text evidence="1">The sequence shown here is derived from an EMBL/GenBank/DDBJ whole genome shotgun (WGS) entry which is preliminary data.</text>
</comment>
<protein>
    <recommendedName>
        <fullName evidence="3">Reverse transcriptase domain-containing protein</fullName>
    </recommendedName>
</protein>
<evidence type="ECO:0000313" key="1">
    <source>
        <dbReference type="EMBL" id="KAL0016945.1"/>
    </source>
</evidence>
<proteinExistence type="predicted"/>
<keyword evidence="2" id="KW-1185">Reference proteome</keyword>
<dbReference type="AlphaFoldDB" id="A0AAW2E5P6"/>
<dbReference type="Proteomes" id="UP001459277">
    <property type="component" value="Unassembled WGS sequence"/>
</dbReference>
<reference evidence="1 2" key="1">
    <citation type="submission" date="2024-01" db="EMBL/GenBank/DDBJ databases">
        <title>A telomere-to-telomere, gap-free genome of sweet tea (Lithocarpus litseifolius).</title>
        <authorList>
            <person name="Zhou J."/>
        </authorList>
    </citation>
    <scope>NUCLEOTIDE SEQUENCE [LARGE SCALE GENOMIC DNA]</scope>
    <source>
        <strain evidence="1">Zhou-2022a</strain>
        <tissue evidence="1">Leaf</tissue>
    </source>
</reference>
<dbReference type="InterPro" id="IPR052343">
    <property type="entry name" value="Retrotransposon-Effector_Assoc"/>
</dbReference>
<name>A0AAW2E5P6_9ROSI</name>
<evidence type="ECO:0008006" key="3">
    <source>
        <dbReference type="Google" id="ProtNLM"/>
    </source>
</evidence>